<name>A0A7I8KW21_SPIIN</name>
<evidence type="ECO:0000256" key="2">
    <source>
        <dbReference type="SAM" id="MobiDB-lite"/>
    </source>
</evidence>
<dbReference type="GO" id="GO:0005634">
    <property type="term" value="C:nucleus"/>
    <property type="evidence" value="ECO:0007669"/>
    <property type="project" value="TreeGrafter"/>
</dbReference>
<dbReference type="InterPro" id="IPR025066">
    <property type="entry name" value="CCDC174-like"/>
</dbReference>
<keyword evidence="4" id="KW-1185">Reference proteome</keyword>
<protein>
    <submittedName>
        <fullName evidence="3">Uncharacterized protein</fullName>
    </submittedName>
</protein>
<proteinExistence type="predicted"/>
<dbReference type="PANTHER" id="PTHR15885:SF1">
    <property type="entry name" value="COILED-COIL DOMAIN-CONTAINING PROTEIN 174"/>
    <property type="match status" value="1"/>
</dbReference>
<dbReference type="OrthoDB" id="333551at2759"/>
<evidence type="ECO:0000313" key="4">
    <source>
        <dbReference type="Proteomes" id="UP000663760"/>
    </source>
</evidence>
<feature type="region of interest" description="Disordered" evidence="2">
    <location>
        <begin position="212"/>
        <end position="240"/>
    </location>
</feature>
<feature type="compositionally biased region" description="Basic and acidic residues" evidence="2">
    <location>
        <begin position="98"/>
        <end position="108"/>
    </location>
</feature>
<accession>A0A7I8KW21</accession>
<evidence type="ECO:0000313" key="3">
    <source>
        <dbReference type="EMBL" id="CAA7402003.1"/>
    </source>
</evidence>
<dbReference type="AlphaFoldDB" id="A0A7I8KW21"/>
<gene>
    <name evidence="3" type="ORF">SI8410_09012681</name>
</gene>
<feature type="region of interest" description="Disordered" evidence="2">
    <location>
        <begin position="56"/>
        <end position="115"/>
    </location>
</feature>
<evidence type="ECO:0000256" key="1">
    <source>
        <dbReference type="ARBA" id="ARBA00023054"/>
    </source>
</evidence>
<keyword evidence="1" id="KW-0175">Coiled coil</keyword>
<dbReference type="PANTHER" id="PTHR15885">
    <property type="entry name" value="COILED-COIL DOMAIN-CONTAINING PROTEIN 174"/>
    <property type="match status" value="1"/>
</dbReference>
<organism evidence="3 4">
    <name type="scientific">Spirodela intermedia</name>
    <name type="common">Intermediate duckweed</name>
    <dbReference type="NCBI Taxonomy" id="51605"/>
    <lineage>
        <taxon>Eukaryota</taxon>
        <taxon>Viridiplantae</taxon>
        <taxon>Streptophyta</taxon>
        <taxon>Embryophyta</taxon>
        <taxon>Tracheophyta</taxon>
        <taxon>Spermatophyta</taxon>
        <taxon>Magnoliopsida</taxon>
        <taxon>Liliopsida</taxon>
        <taxon>Araceae</taxon>
        <taxon>Lemnoideae</taxon>
        <taxon>Spirodela</taxon>
    </lineage>
</organism>
<dbReference type="EMBL" id="LR746272">
    <property type="protein sequence ID" value="CAA7402003.1"/>
    <property type="molecule type" value="Genomic_DNA"/>
</dbReference>
<feature type="region of interest" description="Disordered" evidence="2">
    <location>
        <begin position="153"/>
        <end position="179"/>
    </location>
</feature>
<reference evidence="3" key="1">
    <citation type="submission" date="2020-02" db="EMBL/GenBank/DDBJ databases">
        <authorList>
            <person name="Scholz U."/>
            <person name="Mascher M."/>
            <person name="Fiebig A."/>
        </authorList>
    </citation>
    <scope>NUCLEOTIDE SEQUENCE</scope>
</reference>
<feature type="compositionally biased region" description="Basic and acidic residues" evidence="2">
    <location>
        <begin position="72"/>
        <end position="83"/>
    </location>
</feature>
<dbReference type="Proteomes" id="UP000663760">
    <property type="component" value="Chromosome 9"/>
</dbReference>
<sequence>MEGEEGKGRKEKRAPAMAESLGWLTESAVMPKKHRAIEGVGASSILELKAQLYRTQEEARKTKQEASSGGDAAEHIRARRLADAPDVFSRKNSGVESRANRDKLELKSASDGSASYAALEKKAELYEKLCRGELPDEDEVYCVDFFRKNVVQEEEAEPPGAPPENWNGAGDGDGADADADADAVVLAAKLIGPGRTSALMDRDEHKRFVREVHEEASEAREKASELKLRRREQEAARRDRLRQAYLRKQLDKLKAAQQTQP</sequence>